<dbReference type="EMBL" id="JACEFO010000172">
    <property type="protein sequence ID" value="KAF8779560.1"/>
    <property type="molecule type" value="Genomic_DNA"/>
</dbReference>
<comment type="caution">
    <text evidence="3">The sequence shown here is derived from an EMBL/GenBank/DDBJ whole genome shotgun (WGS) entry which is preliminary data.</text>
</comment>
<feature type="transmembrane region" description="Helical" evidence="1">
    <location>
        <begin position="6"/>
        <end position="27"/>
    </location>
</feature>
<evidence type="ECO:0000313" key="4">
    <source>
        <dbReference type="EMBL" id="KAF8779560.1"/>
    </source>
</evidence>
<organism evidence="3 5">
    <name type="scientific">Digitaria exilis</name>
    <dbReference type="NCBI Taxonomy" id="1010633"/>
    <lineage>
        <taxon>Eukaryota</taxon>
        <taxon>Viridiplantae</taxon>
        <taxon>Streptophyta</taxon>
        <taxon>Embryophyta</taxon>
        <taxon>Tracheophyta</taxon>
        <taxon>Spermatophyta</taxon>
        <taxon>Magnoliopsida</taxon>
        <taxon>Liliopsida</taxon>
        <taxon>Poales</taxon>
        <taxon>Poaceae</taxon>
        <taxon>PACMAD clade</taxon>
        <taxon>Panicoideae</taxon>
        <taxon>Panicodae</taxon>
        <taxon>Paniceae</taxon>
        <taxon>Anthephorinae</taxon>
        <taxon>Digitaria</taxon>
    </lineage>
</organism>
<dbReference type="PANTHER" id="PTHR31325">
    <property type="entry name" value="OS01G0798800 PROTEIN-RELATED"/>
    <property type="match status" value="1"/>
</dbReference>
<sequence>MRCKVLWALGTSWHDMVSAIAVAIYVFRKSFTGEKKLLQAAILIFVPGILKCLEKPWALKSASINSISKSSGSWVARMLQEEQEDENKDITSLEEYVQTASKHVRGHQDPIEEFPLFLKAKPYRLFVDLAYSYSDRLKNLVYMQNKDIAHRQVRSYLSMTFDRLYTKNAVYKGLNYFDCSCKNCCGYHLRVVIQYLVFAAIPLFHLSH</sequence>
<dbReference type="AlphaFoldDB" id="A0A835BCW7"/>
<evidence type="ECO:0000256" key="1">
    <source>
        <dbReference type="SAM" id="Phobius"/>
    </source>
</evidence>
<name>A0A835BCW7_9POAL</name>
<keyword evidence="1" id="KW-0812">Transmembrane</keyword>
<dbReference type="OrthoDB" id="716321at2759"/>
<reference evidence="3" key="1">
    <citation type="submission" date="2020-07" db="EMBL/GenBank/DDBJ databases">
        <title>Genome sequence and genetic diversity analysis of an under-domesticated orphan crop, white fonio (Digitaria exilis).</title>
        <authorList>
            <person name="Bennetzen J.L."/>
            <person name="Chen S."/>
            <person name="Ma X."/>
            <person name="Wang X."/>
            <person name="Yssel A.E.J."/>
            <person name="Chaluvadi S.R."/>
            <person name="Johnson M."/>
            <person name="Gangashetty P."/>
            <person name="Hamidou F."/>
            <person name="Sanogo M.D."/>
            <person name="Zwaenepoel A."/>
            <person name="Wallace J."/>
            <person name="Van De Peer Y."/>
            <person name="Van Deynze A."/>
        </authorList>
    </citation>
    <scope>NUCLEOTIDE SEQUENCE</scope>
    <source>
        <tissue evidence="3">Leaves</tissue>
    </source>
</reference>
<gene>
    <name evidence="4" type="ORF">HU200_002494</name>
    <name evidence="3" type="ORF">HU200_038133</name>
</gene>
<accession>A0A835BCW7</accession>
<evidence type="ECO:0000313" key="5">
    <source>
        <dbReference type="Proteomes" id="UP000636709"/>
    </source>
</evidence>
<keyword evidence="1" id="KW-1133">Transmembrane helix</keyword>
<proteinExistence type="predicted"/>
<dbReference type="Pfam" id="PF13968">
    <property type="entry name" value="DUF4220"/>
    <property type="match status" value="1"/>
</dbReference>
<keyword evidence="5" id="KW-1185">Reference proteome</keyword>
<evidence type="ECO:0000313" key="3">
    <source>
        <dbReference type="EMBL" id="KAF8694604.1"/>
    </source>
</evidence>
<dbReference type="EMBL" id="JACEFO010001902">
    <property type="protein sequence ID" value="KAF8694604.1"/>
    <property type="molecule type" value="Genomic_DNA"/>
</dbReference>
<keyword evidence="1" id="KW-0472">Membrane</keyword>
<dbReference type="Proteomes" id="UP000636709">
    <property type="component" value="Unassembled WGS sequence"/>
</dbReference>
<evidence type="ECO:0000259" key="2">
    <source>
        <dbReference type="Pfam" id="PF13968"/>
    </source>
</evidence>
<protein>
    <recommendedName>
        <fullName evidence="2">DUF4220 domain-containing protein</fullName>
    </recommendedName>
</protein>
<feature type="domain" description="DUF4220" evidence="2">
    <location>
        <begin position="15"/>
        <end position="207"/>
    </location>
</feature>
<dbReference type="InterPro" id="IPR025315">
    <property type="entry name" value="DUF4220"/>
</dbReference>